<proteinExistence type="predicted"/>
<dbReference type="WBParaSite" id="maker-uti_cns_0002045-snap-gene-0.9-mRNA-1">
    <property type="protein sequence ID" value="maker-uti_cns_0002045-snap-gene-0.9-mRNA-1"/>
    <property type="gene ID" value="maker-uti_cns_0002045-snap-gene-0.9"/>
</dbReference>
<reference evidence="2" key="1">
    <citation type="submission" date="2017-06" db="UniProtKB">
        <authorList>
            <consortium name="WormBaseParasite"/>
        </authorList>
    </citation>
    <scope>IDENTIFICATION</scope>
</reference>
<keyword evidence="1" id="KW-1185">Reference proteome</keyword>
<evidence type="ECO:0000313" key="1">
    <source>
        <dbReference type="Proteomes" id="UP000095280"/>
    </source>
</evidence>
<dbReference type="Proteomes" id="UP000095280">
    <property type="component" value="Unplaced"/>
</dbReference>
<sequence length="7" mass="735">MAESRAA</sequence>
<name>A0A1Y9ET46_9PLAT</name>
<organism evidence="1 2">
    <name type="scientific">Macrostomum lignano</name>
    <dbReference type="NCBI Taxonomy" id="282301"/>
    <lineage>
        <taxon>Eukaryota</taxon>
        <taxon>Metazoa</taxon>
        <taxon>Spiralia</taxon>
        <taxon>Lophotrochozoa</taxon>
        <taxon>Platyhelminthes</taxon>
        <taxon>Rhabditophora</taxon>
        <taxon>Macrostomorpha</taxon>
        <taxon>Macrostomida</taxon>
        <taxon>Macrostomidae</taxon>
        <taxon>Macrostomum</taxon>
    </lineage>
</organism>
<protein>
    <submittedName>
        <fullName evidence="2">Uncharacterized protein</fullName>
    </submittedName>
</protein>
<evidence type="ECO:0000313" key="2">
    <source>
        <dbReference type="WBParaSite" id="maker-uti_cns_0002045-snap-gene-0.9-mRNA-1"/>
    </source>
</evidence>
<accession>A0A1Y9ET46</accession>